<dbReference type="SUPFAM" id="SSF53067">
    <property type="entry name" value="Actin-like ATPase domain"/>
    <property type="match status" value="2"/>
</dbReference>
<keyword evidence="2" id="KW-1185">Reference proteome</keyword>
<dbReference type="AlphaFoldDB" id="A0A067MCP1"/>
<dbReference type="Gene3D" id="3.90.640.10">
    <property type="entry name" value="Actin, Chain A, domain 4"/>
    <property type="match status" value="1"/>
</dbReference>
<gene>
    <name evidence="1" type="ORF">BOTBODRAFT_417040</name>
</gene>
<dbReference type="CDD" id="cd10170">
    <property type="entry name" value="ASKHA_NBD_HSP70"/>
    <property type="match status" value="1"/>
</dbReference>
<dbReference type="Proteomes" id="UP000027195">
    <property type="component" value="Unassembled WGS sequence"/>
</dbReference>
<dbReference type="OrthoDB" id="2963168at2759"/>
<organism evidence="1 2">
    <name type="scientific">Botryobasidium botryosum (strain FD-172 SS1)</name>
    <dbReference type="NCBI Taxonomy" id="930990"/>
    <lineage>
        <taxon>Eukaryota</taxon>
        <taxon>Fungi</taxon>
        <taxon>Dikarya</taxon>
        <taxon>Basidiomycota</taxon>
        <taxon>Agaricomycotina</taxon>
        <taxon>Agaricomycetes</taxon>
        <taxon>Cantharellales</taxon>
        <taxon>Botryobasidiaceae</taxon>
        <taxon>Botryobasidium</taxon>
    </lineage>
</organism>
<dbReference type="STRING" id="930990.A0A067MCP1"/>
<name>A0A067MCP1_BOTB1</name>
<dbReference type="PANTHER" id="PTHR14187">
    <property type="entry name" value="ALPHA KINASE/ELONGATION FACTOR 2 KINASE"/>
    <property type="match status" value="1"/>
</dbReference>
<dbReference type="HOGENOM" id="CLU_009958_4_1_1"/>
<dbReference type="EMBL" id="KL198050">
    <property type="protein sequence ID" value="KDQ12475.1"/>
    <property type="molecule type" value="Genomic_DNA"/>
</dbReference>
<dbReference type="InParanoid" id="A0A067MCP1"/>
<protein>
    <recommendedName>
        <fullName evidence="3">Heat shock 70 kDa protein 12A</fullName>
    </recommendedName>
</protein>
<accession>A0A067MCP1</accession>
<dbReference type="InterPro" id="IPR043129">
    <property type="entry name" value="ATPase_NBD"/>
</dbReference>
<dbReference type="PANTHER" id="PTHR14187:SF5">
    <property type="entry name" value="HEAT SHOCK 70 KDA PROTEIN 12A"/>
    <property type="match status" value="1"/>
</dbReference>
<sequence>MSSNAQGFEETRWQKEPKIVIAFDIGTTYAAVALAHLYKGGKQTIHRVTTWPGQENQYEQSKIPSEIFYDKDGRARAFGAEVGAYENQDKAEEEGWFLAKHWKLHLHPPSMTSESNLTLDELPPGVSIPQIYADFMRYLYQQTRAYFHSRIVDGERTWNSLKKSTEFVLAHPNGWGWNEQNFLRVAAVSAGLVSSAEEAAKKILFVSEAEASIHFVTINADFGKQLKRNLKVAVCDAGGSTVDTTLYTVDKVSPLYLQEKRASACVQAGAIFINRLAKEHFKSKFADEEDREDFVADALKSFETDAKRSFGGPEEDKTVAVGGVRFSNAQLGVRRGHMTLKGSLIQQFFDPCIDQIISSVNDQIRGVDVDFLLLVGGFGESPYLRNRIRTGAETRGISVTIANGPTAKAVADGAVVWSIKGAVTARATRFAYGNEITVSAEPMEGEKIGRTVVAGPSGPRIEGGWSEIVAANTVIEDKHETSEPFWVLYSTSHPDLSLFEETIYSYEGSESPPPMFMRDNYGNLKPGFRKLCDIHVDLSKMRGGLVSEVGPHGRYWILHFNTILTFGGTEIRAAVTWKEKNKTMRSKAILVSSEFA</sequence>
<evidence type="ECO:0008006" key="3">
    <source>
        <dbReference type="Google" id="ProtNLM"/>
    </source>
</evidence>
<proteinExistence type="predicted"/>
<dbReference type="Gene3D" id="3.30.420.40">
    <property type="match status" value="2"/>
</dbReference>
<reference evidence="2" key="1">
    <citation type="journal article" date="2014" name="Proc. Natl. Acad. Sci. U.S.A.">
        <title>Extensive sampling of basidiomycete genomes demonstrates inadequacy of the white-rot/brown-rot paradigm for wood decay fungi.</title>
        <authorList>
            <person name="Riley R."/>
            <person name="Salamov A.A."/>
            <person name="Brown D.W."/>
            <person name="Nagy L.G."/>
            <person name="Floudas D."/>
            <person name="Held B.W."/>
            <person name="Levasseur A."/>
            <person name="Lombard V."/>
            <person name="Morin E."/>
            <person name="Otillar R."/>
            <person name="Lindquist E.A."/>
            <person name="Sun H."/>
            <person name="LaButti K.M."/>
            <person name="Schmutz J."/>
            <person name="Jabbour D."/>
            <person name="Luo H."/>
            <person name="Baker S.E."/>
            <person name="Pisabarro A.G."/>
            <person name="Walton J.D."/>
            <person name="Blanchette R.A."/>
            <person name="Henrissat B."/>
            <person name="Martin F."/>
            <person name="Cullen D."/>
            <person name="Hibbett D.S."/>
            <person name="Grigoriev I.V."/>
        </authorList>
    </citation>
    <scope>NUCLEOTIDE SEQUENCE [LARGE SCALE GENOMIC DNA]</scope>
    <source>
        <strain evidence="2">FD-172 SS1</strain>
    </source>
</reference>
<evidence type="ECO:0000313" key="2">
    <source>
        <dbReference type="Proteomes" id="UP000027195"/>
    </source>
</evidence>
<evidence type="ECO:0000313" key="1">
    <source>
        <dbReference type="EMBL" id="KDQ12475.1"/>
    </source>
</evidence>